<dbReference type="InterPro" id="IPR036388">
    <property type="entry name" value="WH-like_DNA-bd_sf"/>
</dbReference>
<comment type="subcellular location">
    <subcellularLocation>
        <location evidence="1">Nucleus</location>
    </subcellularLocation>
</comment>
<keyword evidence="2" id="KW-0472">Membrane</keyword>
<keyword evidence="2" id="KW-1133">Transmembrane helix</keyword>
<accession>A0A0K0E5Y5</accession>
<dbReference type="InterPro" id="IPR009057">
    <property type="entry name" value="Homeodomain-like_sf"/>
</dbReference>
<protein>
    <submittedName>
        <fullName evidence="3">Winged helix-turn-helix domain-containing protein</fullName>
    </submittedName>
</protein>
<evidence type="ECO:0000313" key="3">
    <source>
        <dbReference type="WBParaSite" id="SSTP_0000491950.1"/>
    </source>
</evidence>
<dbReference type="AlphaFoldDB" id="A0A0K0E5Y5"/>
<name>A0A0K0E5Y5_STRER</name>
<evidence type="ECO:0000256" key="1">
    <source>
        <dbReference type="ARBA" id="ARBA00004123"/>
    </source>
</evidence>
<dbReference type="SUPFAM" id="SSF46689">
    <property type="entry name" value="Homeodomain-like"/>
    <property type="match status" value="1"/>
</dbReference>
<organism evidence="3">
    <name type="scientific">Strongyloides stercoralis</name>
    <name type="common">Threadworm</name>
    <dbReference type="NCBI Taxonomy" id="6248"/>
    <lineage>
        <taxon>Eukaryota</taxon>
        <taxon>Metazoa</taxon>
        <taxon>Ecdysozoa</taxon>
        <taxon>Nematoda</taxon>
        <taxon>Chromadorea</taxon>
        <taxon>Rhabditida</taxon>
        <taxon>Tylenchina</taxon>
        <taxon>Panagrolaimomorpha</taxon>
        <taxon>Strongyloidoidea</taxon>
        <taxon>Strongyloididae</taxon>
        <taxon>Strongyloides</taxon>
    </lineage>
</organism>
<keyword evidence="2" id="KW-0812">Transmembrane</keyword>
<proteinExistence type="predicted"/>
<dbReference type="Gene3D" id="1.10.10.10">
    <property type="entry name" value="Winged helix-like DNA-binding domain superfamily/Winged helix DNA-binding domain"/>
    <property type="match status" value="1"/>
</dbReference>
<reference evidence="3" key="1">
    <citation type="submission" date="2015-08" db="UniProtKB">
        <authorList>
            <consortium name="WormBaseParasite"/>
        </authorList>
    </citation>
    <scope>IDENTIFICATION</scope>
</reference>
<evidence type="ECO:0000256" key="2">
    <source>
        <dbReference type="SAM" id="Phobius"/>
    </source>
</evidence>
<dbReference type="WBParaSite" id="SSTP_0000491950.1">
    <property type="protein sequence ID" value="SSTP_0000491950.1"/>
    <property type="gene ID" value="SSTP_0000491950"/>
</dbReference>
<sequence length="151" mass="17371">MEKFFSISFIPKPEVVGPSNQCCRSRYASRAVWINFTKYFILYCLFIVAGIFMSILKVYLSRYLLRKFVNSIASISNGNDAHFLENVYCLIMTCPSRDAIARLAKSRMRNSAISSRLKIPLRTVQKIAKQWKEEGQVQLKSKSGRKKTVNT</sequence>
<dbReference type="Pfam" id="PF13384">
    <property type="entry name" value="HTH_23"/>
    <property type="match status" value="1"/>
</dbReference>
<feature type="transmembrane region" description="Helical" evidence="2">
    <location>
        <begin position="40"/>
        <end position="60"/>
    </location>
</feature>
<dbReference type="STRING" id="6248.A0A0K0E5Y5"/>
<dbReference type="GO" id="GO:0005634">
    <property type="term" value="C:nucleus"/>
    <property type="evidence" value="ECO:0007669"/>
    <property type="project" value="UniProtKB-SubCell"/>
</dbReference>